<feature type="compositionally biased region" description="Basic and acidic residues" evidence="1">
    <location>
        <begin position="135"/>
        <end position="169"/>
    </location>
</feature>
<feature type="region of interest" description="Disordered" evidence="1">
    <location>
        <begin position="344"/>
        <end position="379"/>
    </location>
</feature>
<proteinExistence type="predicted"/>
<feature type="compositionally biased region" description="Basic and acidic residues" evidence="1">
    <location>
        <begin position="310"/>
        <end position="321"/>
    </location>
</feature>
<feature type="region of interest" description="Disordered" evidence="1">
    <location>
        <begin position="284"/>
        <end position="323"/>
    </location>
</feature>
<evidence type="ECO:0000313" key="2">
    <source>
        <dbReference type="EMBL" id="CAH8352625.1"/>
    </source>
</evidence>
<accession>A0ABC8KBN4</accession>
<sequence>MGNRGWDPVWKGGLSSKQDRNYAEKICKIEYQQGRMVSWLMEDLRGFSLCKSGKVLERFGLLIKVTNGIWKLEIYFQDLRCGVVINGQGDQNQRPKEQLGYVGKGKGKMYEENMAEWTQVLERGSKSSYSHHNNNRMDDGDSRGQRGGRREQGRGHTYADRGRVHSGDRRGKRPLRNTGGEHHEEGEFLAKDKNLVRVRKEAEKVRGLMVERQELTITNNQEFAVAKEHVRQEKELELRDETAAEVTEGVTLLTVNETMDLGDDKIKLGVEEYFIGENDLQDLTDEEGKGVGEEGGLAEPDIEFSEVEEPDRNMGDGDKKAGTRKQLFVATGGNPAKKFRQVLLSPRKRATTKQGIIKGGGAKNVDEKGSLNPKPTAKH</sequence>
<feature type="compositionally biased region" description="Basic and acidic residues" evidence="1">
    <location>
        <begin position="179"/>
        <end position="188"/>
    </location>
</feature>
<dbReference type="AlphaFoldDB" id="A0ABC8KBN4"/>
<name>A0ABC8KBN4_ERUVS</name>
<comment type="caution">
    <text evidence="2">The sequence shown here is derived from an EMBL/GenBank/DDBJ whole genome shotgun (WGS) entry which is preliminary data.</text>
</comment>
<protein>
    <submittedName>
        <fullName evidence="2">Uncharacterized protein</fullName>
    </submittedName>
</protein>
<dbReference type="EMBL" id="CAKOAT010175711">
    <property type="protein sequence ID" value="CAH8352625.1"/>
    <property type="molecule type" value="Genomic_DNA"/>
</dbReference>
<organism evidence="2 3">
    <name type="scientific">Eruca vesicaria subsp. sativa</name>
    <name type="common">Garden rocket</name>
    <name type="synonym">Eruca sativa</name>
    <dbReference type="NCBI Taxonomy" id="29727"/>
    <lineage>
        <taxon>Eukaryota</taxon>
        <taxon>Viridiplantae</taxon>
        <taxon>Streptophyta</taxon>
        <taxon>Embryophyta</taxon>
        <taxon>Tracheophyta</taxon>
        <taxon>Spermatophyta</taxon>
        <taxon>Magnoliopsida</taxon>
        <taxon>eudicotyledons</taxon>
        <taxon>Gunneridae</taxon>
        <taxon>Pentapetalae</taxon>
        <taxon>rosids</taxon>
        <taxon>malvids</taxon>
        <taxon>Brassicales</taxon>
        <taxon>Brassicaceae</taxon>
        <taxon>Brassiceae</taxon>
        <taxon>Eruca</taxon>
    </lineage>
</organism>
<gene>
    <name evidence="2" type="ORF">ERUC_LOCUS18700</name>
</gene>
<evidence type="ECO:0000256" key="1">
    <source>
        <dbReference type="SAM" id="MobiDB-lite"/>
    </source>
</evidence>
<feature type="region of interest" description="Disordered" evidence="1">
    <location>
        <begin position="126"/>
        <end position="188"/>
    </location>
</feature>
<reference evidence="2 3" key="1">
    <citation type="submission" date="2022-03" db="EMBL/GenBank/DDBJ databases">
        <authorList>
            <person name="Macdonald S."/>
            <person name="Ahmed S."/>
            <person name="Newling K."/>
        </authorList>
    </citation>
    <scope>NUCLEOTIDE SEQUENCE [LARGE SCALE GENOMIC DNA]</scope>
</reference>
<dbReference type="Proteomes" id="UP001642260">
    <property type="component" value="Unassembled WGS sequence"/>
</dbReference>
<feature type="compositionally biased region" description="Acidic residues" evidence="1">
    <location>
        <begin position="300"/>
        <end position="309"/>
    </location>
</feature>
<evidence type="ECO:0000313" key="3">
    <source>
        <dbReference type="Proteomes" id="UP001642260"/>
    </source>
</evidence>
<keyword evidence="3" id="KW-1185">Reference proteome</keyword>